<dbReference type="OrthoDB" id="1884766at2759"/>
<gene>
    <name evidence="5" type="ORF">J1N35_036732</name>
</gene>
<evidence type="ECO:0000256" key="1">
    <source>
        <dbReference type="ARBA" id="ARBA00022723"/>
    </source>
</evidence>
<dbReference type="InterPro" id="IPR053192">
    <property type="entry name" value="Vacuole_Formation_Reg"/>
</dbReference>
<keyword evidence="3" id="KW-0862">Zinc</keyword>
<evidence type="ECO:0000313" key="5">
    <source>
        <dbReference type="EMBL" id="KAH1045948.1"/>
    </source>
</evidence>
<feature type="domain" description="Phorbol-ester/DAG-type" evidence="4">
    <location>
        <begin position="7"/>
        <end position="57"/>
    </location>
</feature>
<evidence type="ECO:0000256" key="2">
    <source>
        <dbReference type="ARBA" id="ARBA00022737"/>
    </source>
</evidence>
<keyword evidence="6" id="KW-1185">Reference proteome</keyword>
<dbReference type="InterPro" id="IPR004146">
    <property type="entry name" value="DC1"/>
</dbReference>
<dbReference type="InterPro" id="IPR046349">
    <property type="entry name" value="C1-like_sf"/>
</dbReference>
<dbReference type="Proteomes" id="UP000828251">
    <property type="component" value="Unassembled WGS sequence"/>
</dbReference>
<reference evidence="5 6" key="1">
    <citation type="journal article" date="2021" name="Plant Biotechnol. J.">
        <title>Multi-omics assisted identification of the key and species-specific regulatory components of drought-tolerant mechanisms in Gossypium stocksii.</title>
        <authorList>
            <person name="Yu D."/>
            <person name="Ke L."/>
            <person name="Zhang D."/>
            <person name="Wu Y."/>
            <person name="Sun Y."/>
            <person name="Mei J."/>
            <person name="Sun J."/>
            <person name="Sun Y."/>
        </authorList>
    </citation>
    <scope>NUCLEOTIDE SEQUENCE [LARGE SCALE GENOMIC DNA]</scope>
    <source>
        <strain evidence="6">cv. E1</strain>
        <tissue evidence="5">Leaf</tissue>
    </source>
</reference>
<dbReference type="Pfam" id="PF03107">
    <property type="entry name" value="C1_2"/>
    <property type="match status" value="1"/>
</dbReference>
<dbReference type="PROSITE" id="PS50081">
    <property type="entry name" value="ZF_DAG_PE_2"/>
    <property type="match status" value="1"/>
</dbReference>
<organism evidence="5 6">
    <name type="scientific">Gossypium stocksii</name>
    <dbReference type="NCBI Taxonomy" id="47602"/>
    <lineage>
        <taxon>Eukaryota</taxon>
        <taxon>Viridiplantae</taxon>
        <taxon>Streptophyta</taxon>
        <taxon>Embryophyta</taxon>
        <taxon>Tracheophyta</taxon>
        <taxon>Spermatophyta</taxon>
        <taxon>Magnoliopsida</taxon>
        <taxon>eudicotyledons</taxon>
        <taxon>Gunneridae</taxon>
        <taxon>Pentapetalae</taxon>
        <taxon>rosids</taxon>
        <taxon>malvids</taxon>
        <taxon>Malvales</taxon>
        <taxon>Malvaceae</taxon>
        <taxon>Malvoideae</taxon>
        <taxon>Gossypium</taxon>
    </lineage>
</organism>
<keyword evidence="1" id="KW-0479">Metal-binding</keyword>
<evidence type="ECO:0000313" key="6">
    <source>
        <dbReference type="Proteomes" id="UP000828251"/>
    </source>
</evidence>
<dbReference type="SUPFAM" id="SSF57889">
    <property type="entry name" value="Cysteine-rich domain"/>
    <property type="match status" value="2"/>
</dbReference>
<accession>A0A9D3ZKY3</accession>
<dbReference type="PANTHER" id="PTHR32410:SF206">
    <property type="entry name" value="C1 DOMAIN FAMILY PROTEIN, PUTATIVE-RELATED"/>
    <property type="match status" value="1"/>
</dbReference>
<keyword evidence="2" id="KW-0677">Repeat</keyword>
<protein>
    <recommendedName>
        <fullName evidence="4">Phorbol-ester/DAG-type domain-containing protein</fullName>
    </recommendedName>
</protein>
<sequence>MHRHPIFHKYFLDQNEFEPWECRFCLEEVSTKHGSYFCSKCNYIVHVKCATKDSDLCYEEIDSYLYYEVEEAMDLDEPVDLREIHPHNLILSGDIRDFKQYDGCLLPIETSYCYCSQCDFFIHKACVELRAKKYLWFHYCQKLLKLTSVAFFDVRCAIILQVALPIPVMNAKYVIVCDVLCFLICPNVKDMNIASVTFLARIKNCVRACGESSHSTFTSCNTSTHPKCVLKEYPLIKPGTIYTKEDHPHPLIFVKSVEFYPECHICGKHCLNPSLQCKTVGCNYIIHWECRLSLLRLQQQRQRLQQQRQQLWLQQLQQQLGRHWLHLPRQQQQQRLQQLQQQHVEQLPQQLLQLLQRQLLRQPPSQ</sequence>
<comment type="caution">
    <text evidence="5">The sequence shown here is derived from an EMBL/GenBank/DDBJ whole genome shotgun (WGS) entry which is preliminary data.</text>
</comment>
<dbReference type="AlphaFoldDB" id="A0A9D3ZKY3"/>
<dbReference type="GO" id="GO:0046872">
    <property type="term" value="F:metal ion binding"/>
    <property type="evidence" value="ECO:0007669"/>
    <property type="project" value="UniProtKB-KW"/>
</dbReference>
<evidence type="ECO:0000259" key="4">
    <source>
        <dbReference type="PROSITE" id="PS50081"/>
    </source>
</evidence>
<dbReference type="PANTHER" id="PTHR32410">
    <property type="entry name" value="CYSTEINE/HISTIDINE-RICH C1 DOMAIN FAMILY PROTEIN"/>
    <property type="match status" value="1"/>
</dbReference>
<dbReference type="EMBL" id="JAIQCV010000011">
    <property type="protein sequence ID" value="KAH1045948.1"/>
    <property type="molecule type" value="Genomic_DNA"/>
</dbReference>
<name>A0A9D3ZKY3_9ROSI</name>
<proteinExistence type="predicted"/>
<dbReference type="PROSITE" id="PS00479">
    <property type="entry name" value="ZF_DAG_PE_1"/>
    <property type="match status" value="1"/>
</dbReference>
<evidence type="ECO:0000256" key="3">
    <source>
        <dbReference type="ARBA" id="ARBA00022833"/>
    </source>
</evidence>
<dbReference type="InterPro" id="IPR002219">
    <property type="entry name" value="PKC_DAG/PE"/>
</dbReference>